<accession>A0AAD8E5M8</accession>
<keyword evidence="2" id="KW-0472">Membrane</keyword>
<name>A0AAD8E5M8_DIPPU</name>
<sequence>MENNNKESFKLLGMSASGSDSASDVPEVVLTPPRKRKIRRRLRGTRSRQPQQTCMCHGRIVAMSIGIAVLVCWLVTITWLAIVLHSELKRLDTNVQNVVAGSQAVPEALQKCHSLTRDLQKNQTLLFSNFAMLSHQLQNFSSQLKGMLAGLQSVEDRLKAAPELVNLPQDVQSLSTSVASFGSQIRDMNTTVTGLKNDNNQLQELANSLTDNVTSLKQKVAQLTNLTQQLETPWRDNSAEKEAVSPVILQLTTNLTLINDTLNNRLQWINNDQIKDHKELVHLQDSSLNMSARLTTLEGECVKLSLHSLLNKTVDKLAAQVSTSSGRLNEVATRLDSLQQHAQKLEDNTTQLAAQINFLLHPQGIEELSSPSVPPNTDEQ</sequence>
<feature type="coiled-coil region" evidence="1">
    <location>
        <begin position="328"/>
        <end position="355"/>
    </location>
</feature>
<dbReference type="AlphaFoldDB" id="A0AAD8E5M8"/>
<keyword evidence="2" id="KW-1133">Transmembrane helix</keyword>
<evidence type="ECO:0000256" key="1">
    <source>
        <dbReference type="SAM" id="Coils"/>
    </source>
</evidence>
<keyword evidence="1" id="KW-0175">Coiled coil</keyword>
<evidence type="ECO:0000256" key="2">
    <source>
        <dbReference type="SAM" id="Phobius"/>
    </source>
</evidence>
<dbReference type="EMBL" id="JASPKZ010009349">
    <property type="protein sequence ID" value="KAJ9577736.1"/>
    <property type="molecule type" value="Genomic_DNA"/>
</dbReference>
<feature type="coiled-coil region" evidence="1">
    <location>
        <begin position="185"/>
        <end position="226"/>
    </location>
</feature>
<reference evidence="3" key="1">
    <citation type="journal article" date="2023" name="IScience">
        <title>Live-bearing cockroach genome reveals convergent evolutionary mechanisms linked to viviparity in insects and beyond.</title>
        <authorList>
            <person name="Fouks B."/>
            <person name="Harrison M.C."/>
            <person name="Mikhailova A.A."/>
            <person name="Marchal E."/>
            <person name="English S."/>
            <person name="Carruthers M."/>
            <person name="Jennings E.C."/>
            <person name="Chiamaka E.L."/>
            <person name="Frigard R.A."/>
            <person name="Pippel M."/>
            <person name="Attardo G.M."/>
            <person name="Benoit J.B."/>
            <person name="Bornberg-Bauer E."/>
            <person name="Tobe S.S."/>
        </authorList>
    </citation>
    <scope>NUCLEOTIDE SEQUENCE</scope>
    <source>
        <strain evidence="3">Stay&amp;Tobe</strain>
    </source>
</reference>
<comment type="caution">
    <text evidence="3">The sequence shown here is derived from an EMBL/GenBank/DDBJ whole genome shotgun (WGS) entry which is preliminary data.</text>
</comment>
<protein>
    <submittedName>
        <fullName evidence="3">Uncharacterized protein</fullName>
    </submittedName>
</protein>
<organism evidence="3 4">
    <name type="scientific">Diploptera punctata</name>
    <name type="common">Pacific beetle cockroach</name>
    <dbReference type="NCBI Taxonomy" id="6984"/>
    <lineage>
        <taxon>Eukaryota</taxon>
        <taxon>Metazoa</taxon>
        <taxon>Ecdysozoa</taxon>
        <taxon>Arthropoda</taxon>
        <taxon>Hexapoda</taxon>
        <taxon>Insecta</taxon>
        <taxon>Pterygota</taxon>
        <taxon>Neoptera</taxon>
        <taxon>Polyneoptera</taxon>
        <taxon>Dictyoptera</taxon>
        <taxon>Blattodea</taxon>
        <taxon>Blaberoidea</taxon>
        <taxon>Blaberidae</taxon>
        <taxon>Diplopterinae</taxon>
        <taxon>Diploptera</taxon>
    </lineage>
</organism>
<evidence type="ECO:0000313" key="3">
    <source>
        <dbReference type="EMBL" id="KAJ9577736.1"/>
    </source>
</evidence>
<evidence type="ECO:0000313" key="4">
    <source>
        <dbReference type="Proteomes" id="UP001233999"/>
    </source>
</evidence>
<reference evidence="3" key="2">
    <citation type="submission" date="2023-05" db="EMBL/GenBank/DDBJ databases">
        <authorList>
            <person name="Fouks B."/>
        </authorList>
    </citation>
    <scope>NUCLEOTIDE SEQUENCE</scope>
    <source>
        <strain evidence="3">Stay&amp;Tobe</strain>
        <tissue evidence="3">Testes</tissue>
    </source>
</reference>
<keyword evidence="2" id="KW-0812">Transmembrane</keyword>
<feature type="transmembrane region" description="Helical" evidence="2">
    <location>
        <begin position="60"/>
        <end position="84"/>
    </location>
</feature>
<keyword evidence="4" id="KW-1185">Reference proteome</keyword>
<gene>
    <name evidence="3" type="ORF">L9F63_005729</name>
</gene>
<proteinExistence type="predicted"/>
<dbReference type="Gene3D" id="1.10.287.1490">
    <property type="match status" value="1"/>
</dbReference>
<dbReference type="Proteomes" id="UP001233999">
    <property type="component" value="Unassembled WGS sequence"/>
</dbReference>